<protein>
    <submittedName>
        <fullName evidence="2">Uncharacterized protein</fullName>
    </submittedName>
</protein>
<organism evidence="2">
    <name type="scientific">Lepeophtheirus salmonis</name>
    <name type="common">Salmon louse</name>
    <name type="synonym">Caligus salmonis</name>
    <dbReference type="NCBI Taxonomy" id="72036"/>
    <lineage>
        <taxon>Eukaryota</taxon>
        <taxon>Metazoa</taxon>
        <taxon>Ecdysozoa</taxon>
        <taxon>Arthropoda</taxon>
        <taxon>Crustacea</taxon>
        <taxon>Multicrustacea</taxon>
        <taxon>Hexanauplia</taxon>
        <taxon>Copepoda</taxon>
        <taxon>Siphonostomatoida</taxon>
        <taxon>Caligidae</taxon>
        <taxon>Lepeophtheirus</taxon>
    </lineage>
</organism>
<evidence type="ECO:0000256" key="1">
    <source>
        <dbReference type="SAM" id="SignalP"/>
    </source>
</evidence>
<proteinExistence type="predicted"/>
<accession>A0A0K2TAD7</accession>
<feature type="signal peptide" evidence="1">
    <location>
        <begin position="1"/>
        <end position="34"/>
    </location>
</feature>
<dbReference type="AlphaFoldDB" id="A0A0K2TAD7"/>
<name>A0A0K2TAD7_LEPSM</name>
<dbReference type="EMBL" id="HACA01005424">
    <property type="protein sequence ID" value="CDW22785.1"/>
    <property type="molecule type" value="Transcribed_RNA"/>
</dbReference>
<feature type="chain" id="PRO_5005487642" evidence="1">
    <location>
        <begin position="35"/>
        <end position="239"/>
    </location>
</feature>
<evidence type="ECO:0000313" key="2">
    <source>
        <dbReference type="EMBL" id="CDW22785.1"/>
    </source>
</evidence>
<keyword evidence="1" id="KW-0732">Signal</keyword>
<reference evidence="2" key="1">
    <citation type="submission" date="2014-05" db="EMBL/GenBank/DDBJ databases">
        <authorList>
            <person name="Chronopoulou M."/>
        </authorList>
    </citation>
    <scope>NUCLEOTIDE SEQUENCE</scope>
    <source>
        <tissue evidence="2">Whole organism</tissue>
    </source>
</reference>
<sequence>MHRYKSHCLKSLQRGNMLTQLFILFANLFAIVLGQCSPNQIQDCLMAANYKLGKSVPGLPGPISDAICVNIQEQVNCIQNSNVDCAIPNKKVAQYFNDVKEQLETQKDNTTYKSCKNEKNFPEKFMFGMTGSNKCNFLDYHIRFFPQQHDCITTHISSWKNKIESIKNSKLSNHFLTKLACDGHNSILRTCRDGLVKKCFSFKKGKELKKNEDKIFYGIYESIIRQELKPNFKLERQCV</sequence>